<evidence type="ECO:0000259" key="6">
    <source>
        <dbReference type="Pfam" id="PF01048"/>
    </source>
</evidence>
<dbReference type="GO" id="GO:0005829">
    <property type="term" value="C:cytosol"/>
    <property type="evidence" value="ECO:0007669"/>
    <property type="project" value="TreeGrafter"/>
</dbReference>
<dbReference type="GO" id="GO:0044206">
    <property type="term" value="P:UMP salvage"/>
    <property type="evidence" value="ECO:0007669"/>
    <property type="project" value="UniProtKB-UniPathway"/>
</dbReference>
<dbReference type="RefSeq" id="XP_026229019.1">
    <property type="nucleotide sequence ID" value="XM_026373234.1"/>
</dbReference>
<reference evidence="7" key="1">
    <citation type="submission" date="2021-04" db="EMBL/GenBank/DDBJ databases">
        <authorList>
            <consortium name="Wellcome Sanger Institute Data Sharing"/>
        </authorList>
    </citation>
    <scope>NUCLEOTIDE SEQUENCE [LARGE SCALE GENOMIC DNA]</scope>
</reference>
<feature type="domain" description="Nucleoside phosphorylase" evidence="6">
    <location>
        <begin position="48"/>
        <end position="292"/>
    </location>
</feature>
<evidence type="ECO:0000313" key="7">
    <source>
        <dbReference type="Ensembl" id="ENSATEP00000006346.1"/>
    </source>
</evidence>
<reference evidence="7" key="2">
    <citation type="submission" date="2025-05" db="UniProtKB">
        <authorList>
            <consortium name="Ensembl"/>
        </authorList>
    </citation>
    <scope>IDENTIFICATION</scope>
</reference>
<dbReference type="Proteomes" id="UP000265040">
    <property type="component" value="Chromosome 16"/>
</dbReference>
<proteinExistence type="inferred from homology"/>
<dbReference type="InterPro" id="IPR000845">
    <property type="entry name" value="Nucleoside_phosphorylase_d"/>
</dbReference>
<sequence>MDSKDQKQKGSQAFVHNPHLDALKEDFLYHFDLGTGTHDLPAMFGDVKFVCVGGSALRMKSFSEYIAGELGIKDPASGTNICAGTDRYAMYKAGPVLSVSHGMGIPSMAIMLHELMKLLYHAKCKDVTVIRIGTSGGIGLEPGTVVVTKQAVDTTFQPRFEQVILGKTVVRDTHLDQSLAQELLQCSKDLNQFETVIGNTMCTLDFYEGQARLDGAFCFYTEKDKQDYLRKVYEAGVSNIEMESSVFAATCKLSGVRGAVVCVTLLDRLKGDQISSSHEVLQDYQQRPQILVGCYIKKQLKVKAGGRQV</sequence>
<keyword evidence="3 5" id="KW-0808">Transferase</keyword>
<protein>
    <recommendedName>
        <fullName evidence="5">Uridine phosphorylase</fullName>
        <ecNumber evidence="5">2.4.2.3</ecNumber>
    </recommendedName>
</protein>
<evidence type="ECO:0000256" key="4">
    <source>
        <dbReference type="PIRSR" id="PIRSR610059-50"/>
    </source>
</evidence>
<dbReference type="CDD" id="cd17763">
    <property type="entry name" value="UP_hUPP-like"/>
    <property type="match status" value="1"/>
</dbReference>
<dbReference type="PANTHER" id="PTHR43691:SF10">
    <property type="entry name" value="URIDINE PHOSPHORYLASE 1"/>
    <property type="match status" value="1"/>
</dbReference>
<name>A0A3Q1IR46_ANATE</name>
<dbReference type="Ensembl" id="ENSATET00000006450.3">
    <property type="protein sequence ID" value="ENSATEP00000006346.1"/>
    <property type="gene ID" value="ENSATEG00000032171.1"/>
</dbReference>
<accession>A0A3Q1IR46</accession>
<comment type="catalytic activity">
    <reaction evidence="5">
        <text>uridine + phosphate = alpha-D-ribose 1-phosphate + uracil</text>
        <dbReference type="Rhea" id="RHEA:24388"/>
        <dbReference type="ChEBI" id="CHEBI:16704"/>
        <dbReference type="ChEBI" id="CHEBI:17568"/>
        <dbReference type="ChEBI" id="CHEBI:43474"/>
        <dbReference type="ChEBI" id="CHEBI:57720"/>
        <dbReference type="EC" id="2.4.2.3"/>
    </reaction>
</comment>
<dbReference type="STRING" id="64144.ENSATEP00000006393"/>
<feature type="binding site" evidence="4">
    <location>
        <position position="212"/>
    </location>
    <ligand>
        <name>substrate</name>
    </ligand>
</feature>
<evidence type="ECO:0000256" key="1">
    <source>
        <dbReference type="ARBA" id="ARBA00010456"/>
    </source>
</evidence>
<dbReference type="Pfam" id="PF01048">
    <property type="entry name" value="PNP_UDP_1"/>
    <property type="match status" value="1"/>
</dbReference>
<dbReference type="AlphaFoldDB" id="A0A3Q1IR46"/>
<feature type="binding site" evidence="4">
    <location>
        <position position="87"/>
    </location>
    <ligand>
        <name>phosphate</name>
        <dbReference type="ChEBI" id="CHEBI:43474"/>
    </ligand>
</feature>
<dbReference type="InterPro" id="IPR010059">
    <property type="entry name" value="Uridine_phosphorylase_euk"/>
</dbReference>
<evidence type="ECO:0000256" key="5">
    <source>
        <dbReference type="RuleBase" id="RU361131"/>
    </source>
</evidence>
<dbReference type="EC" id="2.4.2.3" evidence="5"/>
<evidence type="ECO:0000256" key="3">
    <source>
        <dbReference type="ARBA" id="ARBA00022679"/>
    </source>
</evidence>
<dbReference type="InterPro" id="IPR018016">
    <property type="entry name" value="Nucleoside_phosphorylase_CS"/>
</dbReference>
<dbReference type="InterPro" id="IPR035994">
    <property type="entry name" value="Nucleoside_phosphorylase_sf"/>
</dbReference>
<comment type="pathway">
    <text evidence="5">Pyrimidine metabolism; UMP biosynthesis via salvage pathway; uracil from uridine (phosphorylase route): step 1/1.</text>
</comment>
<dbReference type="OrthoDB" id="204058at2759"/>
<comment type="similarity">
    <text evidence="1 5">Belongs to the PNP/UDP phosphorylase family.</text>
</comment>
<dbReference type="SUPFAM" id="SSF53167">
    <property type="entry name" value="Purine and uridine phosphorylases"/>
    <property type="match status" value="1"/>
</dbReference>
<keyword evidence="8" id="KW-1185">Reference proteome</keyword>
<dbReference type="GO" id="GO:0004850">
    <property type="term" value="F:uridine phosphorylase activity"/>
    <property type="evidence" value="ECO:0007669"/>
    <property type="project" value="UniProtKB-EC"/>
</dbReference>
<comment type="function">
    <text evidence="5">Catalyzes the reversible phosphorylytic cleavage of uridine to uracil and ribose-1-phosphate which can then be utilized as carbon and energy sources or in the rescue of pyrimidine bases for nucleotide synthesis. Shows broad substrate specificity and can also accept deoxyuridine and other analogous compounds.</text>
</comment>
<evidence type="ECO:0000313" key="8">
    <source>
        <dbReference type="Proteomes" id="UP000265040"/>
    </source>
</evidence>
<dbReference type="Gene3D" id="3.40.50.1580">
    <property type="entry name" value="Nucleoside phosphorylase domain"/>
    <property type="match status" value="1"/>
</dbReference>
<dbReference type="NCBIfam" id="TIGR01719">
    <property type="entry name" value="euk_UDPppase"/>
    <property type="match status" value="1"/>
</dbReference>
<keyword evidence="2 5" id="KW-0328">Glycosyltransferase</keyword>
<dbReference type="PROSITE" id="PS01232">
    <property type="entry name" value="PNP_UDP_1"/>
    <property type="match status" value="1"/>
</dbReference>
<evidence type="ECO:0000256" key="2">
    <source>
        <dbReference type="ARBA" id="ARBA00022676"/>
    </source>
</evidence>
<dbReference type="GO" id="GO:0006218">
    <property type="term" value="P:uridine catabolic process"/>
    <property type="evidence" value="ECO:0007669"/>
    <property type="project" value="TreeGrafter"/>
</dbReference>
<dbReference type="UniPathway" id="UPA00574">
    <property type="reaction ID" value="UER00633"/>
</dbReference>
<feature type="binding site" evidence="4">
    <location>
        <begin position="131"/>
        <end position="134"/>
    </location>
    <ligand>
        <name>phosphate</name>
        <dbReference type="ChEBI" id="CHEBI:43474"/>
    </ligand>
</feature>
<gene>
    <name evidence="7" type="primary">UPP1</name>
</gene>
<organism evidence="7 8">
    <name type="scientific">Anabas testudineus</name>
    <name type="common">Climbing perch</name>
    <name type="synonym">Anthias testudineus</name>
    <dbReference type="NCBI Taxonomy" id="64144"/>
    <lineage>
        <taxon>Eukaryota</taxon>
        <taxon>Metazoa</taxon>
        <taxon>Chordata</taxon>
        <taxon>Craniata</taxon>
        <taxon>Vertebrata</taxon>
        <taxon>Euteleostomi</taxon>
        <taxon>Actinopterygii</taxon>
        <taxon>Neopterygii</taxon>
        <taxon>Teleostei</taxon>
        <taxon>Neoteleostei</taxon>
        <taxon>Acanthomorphata</taxon>
        <taxon>Anabantaria</taxon>
        <taxon>Anabantiformes</taxon>
        <taxon>Anabantoidei</taxon>
        <taxon>Anabantidae</taxon>
        <taxon>Anabas</taxon>
    </lineage>
</organism>
<dbReference type="Ensembl" id="ENSATET00000046738.2">
    <property type="protein sequence ID" value="ENSATEP00000062220.1"/>
    <property type="gene ID" value="ENSATEG00000004487.3"/>
</dbReference>
<dbReference type="GeneTree" id="ENSGT00940000157781"/>
<dbReference type="OMA" id="HPNICAG"/>
<dbReference type="GeneID" id="113170918"/>
<dbReference type="GO" id="GO:0009166">
    <property type="term" value="P:nucleotide catabolic process"/>
    <property type="evidence" value="ECO:0007669"/>
    <property type="project" value="InterPro"/>
</dbReference>
<feature type="binding site" evidence="4">
    <location>
        <position position="210"/>
    </location>
    <ligand>
        <name>substrate</name>
    </ligand>
</feature>
<dbReference type="PANTHER" id="PTHR43691">
    <property type="entry name" value="URIDINE PHOSPHORYLASE"/>
    <property type="match status" value="1"/>
</dbReference>